<evidence type="ECO:0000256" key="4">
    <source>
        <dbReference type="ARBA" id="ARBA00022964"/>
    </source>
</evidence>
<dbReference type="InterPro" id="IPR012786">
    <property type="entry name" value="Protocat_dOase_a"/>
</dbReference>
<evidence type="ECO:0000313" key="7">
    <source>
        <dbReference type="EMBL" id="GAA0315429.1"/>
    </source>
</evidence>
<sequence>MYSQYKLQDDSGLLRETASQTSGPFVHIGLALEIAGFASRDDEIWEELAKDGAAGERIELVGRVFDGNGDMVRDALIELWQADSEGNYISRFDNKQPFSGFGRSACANDGDFHFYTVKPGQVDFDGAPMAPHVNIAIFARGINLHLQTRAYFDDEAEANDACPILNSVPSPERRKTLIAKKEQGGDVTRYCFDIYLQGENETVFFDF</sequence>
<evidence type="ECO:0000256" key="5">
    <source>
        <dbReference type="ARBA" id="ARBA00023002"/>
    </source>
</evidence>
<reference evidence="8" key="1">
    <citation type="journal article" date="2019" name="Int. J. Syst. Evol. Microbiol.">
        <title>The Global Catalogue of Microorganisms (GCM) 10K type strain sequencing project: providing services to taxonomists for standard genome sequencing and annotation.</title>
        <authorList>
            <consortium name="The Broad Institute Genomics Platform"/>
            <consortium name="The Broad Institute Genome Sequencing Center for Infectious Disease"/>
            <person name="Wu L."/>
            <person name="Ma J."/>
        </authorList>
    </citation>
    <scope>NUCLEOTIDE SEQUENCE [LARGE SCALE GENOMIC DNA]</scope>
    <source>
        <strain evidence="8">JCM 16343</strain>
    </source>
</reference>
<dbReference type="Proteomes" id="UP001501787">
    <property type="component" value="Unassembled WGS sequence"/>
</dbReference>
<comment type="similarity">
    <text evidence="2">Belongs to the intradiol ring-cleavage dioxygenase family.</text>
</comment>
<dbReference type="PANTHER" id="PTHR33711">
    <property type="entry name" value="DIOXYGENASE, PUTATIVE (AFU_ORTHOLOGUE AFUA_2G02910)-RELATED"/>
    <property type="match status" value="1"/>
</dbReference>
<name>A0ABP3FHT9_9GAMM</name>
<feature type="domain" description="Intradiol ring-cleavage dioxygenases" evidence="6">
    <location>
        <begin position="60"/>
        <end position="88"/>
    </location>
</feature>
<keyword evidence="4" id="KW-0223">Dioxygenase</keyword>
<evidence type="ECO:0000259" key="6">
    <source>
        <dbReference type="PROSITE" id="PS00083"/>
    </source>
</evidence>
<comment type="pathway">
    <text evidence="1">Aromatic compound metabolism.</text>
</comment>
<comment type="caution">
    <text evidence="7">The sequence shown here is derived from an EMBL/GenBank/DDBJ whole genome shotgun (WGS) entry which is preliminary data.</text>
</comment>
<dbReference type="EMBL" id="BAAAFR010000001">
    <property type="protein sequence ID" value="GAA0315429.1"/>
    <property type="molecule type" value="Genomic_DNA"/>
</dbReference>
<dbReference type="SUPFAM" id="SSF49482">
    <property type="entry name" value="Aromatic compound dioxygenase"/>
    <property type="match status" value="1"/>
</dbReference>
<keyword evidence="5" id="KW-0560">Oxidoreductase</keyword>
<protein>
    <submittedName>
        <fullName evidence="7">Protocatechuate 3,4-dioxygenase subunit alpha</fullName>
    </submittedName>
</protein>
<keyword evidence="8" id="KW-1185">Reference proteome</keyword>
<evidence type="ECO:0000256" key="2">
    <source>
        <dbReference type="ARBA" id="ARBA00007825"/>
    </source>
</evidence>
<evidence type="ECO:0000256" key="3">
    <source>
        <dbReference type="ARBA" id="ARBA00022797"/>
    </source>
</evidence>
<dbReference type="PANTHER" id="PTHR33711:SF9">
    <property type="entry name" value="PROTOCATECHUATE 3,4-DIOXYGENASE ALPHA CHAIN"/>
    <property type="match status" value="1"/>
</dbReference>
<dbReference type="Pfam" id="PF00775">
    <property type="entry name" value="Dioxygenase_C"/>
    <property type="match status" value="1"/>
</dbReference>
<gene>
    <name evidence="7" type="primary">pcaG</name>
    <name evidence="7" type="ORF">GCM10009129_10860</name>
</gene>
<evidence type="ECO:0000313" key="8">
    <source>
        <dbReference type="Proteomes" id="UP001501787"/>
    </source>
</evidence>
<proteinExistence type="inferred from homology"/>
<keyword evidence="3" id="KW-0058">Aromatic hydrocarbons catabolism</keyword>
<dbReference type="NCBIfam" id="TIGR02423">
    <property type="entry name" value="protocat_alph"/>
    <property type="match status" value="1"/>
</dbReference>
<dbReference type="InterPro" id="IPR050770">
    <property type="entry name" value="Intradiol_RC_Dioxygenase"/>
</dbReference>
<dbReference type="PROSITE" id="PS00083">
    <property type="entry name" value="INTRADIOL_DIOXYGENAS"/>
    <property type="match status" value="1"/>
</dbReference>
<dbReference type="InterPro" id="IPR000627">
    <property type="entry name" value="Intradiol_dOase_C"/>
</dbReference>
<evidence type="ECO:0000256" key="1">
    <source>
        <dbReference type="ARBA" id="ARBA00005211"/>
    </source>
</evidence>
<organism evidence="7 8">
    <name type="scientific">Psychrobacter aestuarii</name>
    <dbReference type="NCBI Taxonomy" id="556327"/>
    <lineage>
        <taxon>Bacteria</taxon>
        <taxon>Pseudomonadati</taxon>
        <taxon>Pseudomonadota</taxon>
        <taxon>Gammaproteobacteria</taxon>
        <taxon>Moraxellales</taxon>
        <taxon>Moraxellaceae</taxon>
        <taxon>Psychrobacter</taxon>
    </lineage>
</organism>
<accession>A0ABP3FHT9</accession>
<dbReference type="CDD" id="cd03463">
    <property type="entry name" value="3_4-PCD_alpha"/>
    <property type="match status" value="1"/>
</dbReference>
<dbReference type="InterPro" id="IPR015889">
    <property type="entry name" value="Intradiol_dOase_core"/>
</dbReference>
<dbReference type="RefSeq" id="WP_201503456.1">
    <property type="nucleotide sequence ID" value="NZ_BAAAFR010000001.1"/>
</dbReference>
<dbReference type="Gene3D" id="2.60.130.10">
    <property type="entry name" value="Aromatic compound dioxygenase"/>
    <property type="match status" value="1"/>
</dbReference>